<sequence>MLATMQCRSHEVGVAIKRWPLLLKKEAYSLLLELGLKKAIGKLLGHGQAGPSQHPSIPYVKGVEWGFLTPVWADPTLSPTSFVDRFAISHIHSLMQENSAPFQVYVGAKTY</sequence>
<dbReference type="Proteomes" id="UP000236291">
    <property type="component" value="Unassembled WGS sequence"/>
</dbReference>
<reference evidence="1 2" key="2">
    <citation type="journal article" date="2017" name="Front. Plant Sci.">
        <title>Gene Classification and Mining of Molecular Markers Useful in Red Clover (Trifolium pratense) Breeding.</title>
        <authorList>
            <person name="Istvanek J."/>
            <person name="Dluhosova J."/>
            <person name="Dluhos P."/>
            <person name="Patkova L."/>
            <person name="Nedelnik J."/>
            <person name="Repkova J."/>
        </authorList>
    </citation>
    <scope>NUCLEOTIDE SEQUENCE [LARGE SCALE GENOMIC DNA]</scope>
    <source>
        <strain evidence="2">cv. Tatra</strain>
        <tissue evidence="1">Young leaves</tissue>
    </source>
</reference>
<dbReference type="EMBL" id="ASHM01123606">
    <property type="protein sequence ID" value="PNX57447.1"/>
    <property type="molecule type" value="Genomic_DNA"/>
</dbReference>
<protein>
    <submittedName>
        <fullName evidence="1">Uncharacterized protein</fullName>
    </submittedName>
</protein>
<gene>
    <name evidence="1" type="ORF">L195_g058698</name>
</gene>
<evidence type="ECO:0000313" key="2">
    <source>
        <dbReference type="Proteomes" id="UP000236291"/>
    </source>
</evidence>
<organism evidence="1 2">
    <name type="scientific">Trifolium pratense</name>
    <name type="common">Red clover</name>
    <dbReference type="NCBI Taxonomy" id="57577"/>
    <lineage>
        <taxon>Eukaryota</taxon>
        <taxon>Viridiplantae</taxon>
        <taxon>Streptophyta</taxon>
        <taxon>Embryophyta</taxon>
        <taxon>Tracheophyta</taxon>
        <taxon>Spermatophyta</taxon>
        <taxon>Magnoliopsida</taxon>
        <taxon>eudicotyledons</taxon>
        <taxon>Gunneridae</taxon>
        <taxon>Pentapetalae</taxon>
        <taxon>rosids</taxon>
        <taxon>fabids</taxon>
        <taxon>Fabales</taxon>
        <taxon>Fabaceae</taxon>
        <taxon>Papilionoideae</taxon>
        <taxon>50 kb inversion clade</taxon>
        <taxon>NPAAA clade</taxon>
        <taxon>Hologalegina</taxon>
        <taxon>IRL clade</taxon>
        <taxon>Trifolieae</taxon>
        <taxon>Trifolium</taxon>
    </lineage>
</organism>
<accession>A0A2K3JTS7</accession>
<dbReference type="AlphaFoldDB" id="A0A2K3JTS7"/>
<reference evidence="1 2" key="1">
    <citation type="journal article" date="2014" name="Am. J. Bot.">
        <title>Genome assembly and annotation for red clover (Trifolium pratense; Fabaceae).</title>
        <authorList>
            <person name="Istvanek J."/>
            <person name="Jaros M."/>
            <person name="Krenek A."/>
            <person name="Repkova J."/>
        </authorList>
    </citation>
    <scope>NUCLEOTIDE SEQUENCE [LARGE SCALE GENOMIC DNA]</scope>
    <source>
        <strain evidence="2">cv. Tatra</strain>
        <tissue evidence="1">Young leaves</tissue>
    </source>
</reference>
<evidence type="ECO:0000313" key="1">
    <source>
        <dbReference type="EMBL" id="PNX57447.1"/>
    </source>
</evidence>
<name>A0A2K3JTS7_TRIPR</name>
<proteinExistence type="predicted"/>
<comment type="caution">
    <text evidence="1">The sequence shown here is derived from an EMBL/GenBank/DDBJ whole genome shotgun (WGS) entry which is preliminary data.</text>
</comment>